<dbReference type="OrthoDB" id="3784334at2"/>
<evidence type="ECO:0000259" key="3">
    <source>
        <dbReference type="SMART" id="SM00822"/>
    </source>
</evidence>
<dbReference type="InterPro" id="IPR036291">
    <property type="entry name" value="NAD(P)-bd_dom_sf"/>
</dbReference>
<dbReference type="InterPro" id="IPR057326">
    <property type="entry name" value="KR_dom"/>
</dbReference>
<dbReference type="PANTHER" id="PTHR44196:SF1">
    <property type="entry name" value="DEHYDROGENASE_REDUCTASE SDR FAMILY MEMBER 7B"/>
    <property type="match status" value="1"/>
</dbReference>
<organism evidence="4 5">
    <name type="scientific">Arthrobacter psychrochitiniphilus</name>
    <dbReference type="NCBI Taxonomy" id="291045"/>
    <lineage>
        <taxon>Bacteria</taxon>
        <taxon>Bacillati</taxon>
        <taxon>Actinomycetota</taxon>
        <taxon>Actinomycetes</taxon>
        <taxon>Micrococcales</taxon>
        <taxon>Micrococcaceae</taxon>
        <taxon>Arthrobacter</taxon>
    </lineage>
</organism>
<dbReference type="Proteomes" id="UP000246303">
    <property type="component" value="Unassembled WGS sequence"/>
</dbReference>
<dbReference type="GO" id="GO:0016020">
    <property type="term" value="C:membrane"/>
    <property type="evidence" value="ECO:0007669"/>
    <property type="project" value="TreeGrafter"/>
</dbReference>
<dbReference type="Pfam" id="PF00106">
    <property type="entry name" value="adh_short"/>
    <property type="match status" value="1"/>
</dbReference>
<sequence>MTQLLNSKMLVVGATGGLGSAISRQLSLQGARLVLAGRNEKKLAALTDQLGDSVIGTVSADLTLPSGPAAVAAAAARGGGLDGVIYAAGVVAFGPLSELDDDAFEQMLLLNFIAPVRLFKNLLPQLKPGSVVVHLSAIVAEKPMKGMAAYSATKCALTGFSAAMGAELRREHIRVLDVRPPHTETGLHTRPISGVPPRLGQGLDPAAVAQRIVSAIMADEPDLPSTAFS</sequence>
<dbReference type="AlphaFoldDB" id="A0A2V3DR48"/>
<dbReference type="SUPFAM" id="SSF51735">
    <property type="entry name" value="NAD(P)-binding Rossmann-fold domains"/>
    <property type="match status" value="1"/>
</dbReference>
<proteinExistence type="inferred from homology"/>
<dbReference type="SMART" id="SM00822">
    <property type="entry name" value="PKS_KR"/>
    <property type="match status" value="1"/>
</dbReference>
<dbReference type="InterPro" id="IPR002347">
    <property type="entry name" value="SDR_fam"/>
</dbReference>
<evidence type="ECO:0000256" key="1">
    <source>
        <dbReference type="ARBA" id="ARBA00006484"/>
    </source>
</evidence>
<accession>A0A2V3DR48</accession>
<keyword evidence="5" id="KW-1185">Reference proteome</keyword>
<evidence type="ECO:0000313" key="4">
    <source>
        <dbReference type="EMBL" id="PXA64614.1"/>
    </source>
</evidence>
<comment type="caution">
    <text evidence="4">The sequence shown here is derived from an EMBL/GenBank/DDBJ whole genome shotgun (WGS) entry which is preliminary data.</text>
</comment>
<name>A0A2V3DR48_9MICC</name>
<dbReference type="GO" id="GO:0016491">
    <property type="term" value="F:oxidoreductase activity"/>
    <property type="evidence" value="ECO:0007669"/>
    <property type="project" value="UniProtKB-KW"/>
</dbReference>
<evidence type="ECO:0000256" key="2">
    <source>
        <dbReference type="ARBA" id="ARBA00023002"/>
    </source>
</evidence>
<dbReference type="PRINTS" id="PR00081">
    <property type="entry name" value="GDHRDH"/>
</dbReference>
<dbReference type="RefSeq" id="WP_110106904.1">
    <property type="nucleotide sequence ID" value="NZ_JACBZZ010000001.1"/>
</dbReference>
<dbReference type="EMBL" id="QHLZ01000009">
    <property type="protein sequence ID" value="PXA64614.1"/>
    <property type="molecule type" value="Genomic_DNA"/>
</dbReference>
<dbReference type="PANTHER" id="PTHR44196">
    <property type="entry name" value="DEHYDROGENASE/REDUCTASE SDR FAMILY MEMBER 7B"/>
    <property type="match status" value="1"/>
</dbReference>
<dbReference type="Gene3D" id="3.40.50.720">
    <property type="entry name" value="NAD(P)-binding Rossmann-like Domain"/>
    <property type="match status" value="1"/>
</dbReference>
<evidence type="ECO:0000313" key="5">
    <source>
        <dbReference type="Proteomes" id="UP000246303"/>
    </source>
</evidence>
<feature type="domain" description="Ketoreductase" evidence="3">
    <location>
        <begin position="7"/>
        <end position="182"/>
    </location>
</feature>
<reference evidence="4 5" key="1">
    <citation type="submission" date="2018-05" db="EMBL/GenBank/DDBJ databases">
        <title>Genetic diversity of glacier-inhabiting Cryobacterium bacteria in China and description of Cryobacterium mengkeensis sp. nov. and Arthrobacter glacialis sp. nov.</title>
        <authorList>
            <person name="Liu Q."/>
            <person name="Xin Y.-H."/>
        </authorList>
    </citation>
    <scope>NUCLEOTIDE SEQUENCE [LARGE SCALE GENOMIC DNA]</scope>
    <source>
        <strain evidence="4 5">GP3</strain>
    </source>
</reference>
<keyword evidence="2" id="KW-0560">Oxidoreductase</keyword>
<gene>
    <name evidence="4" type="ORF">CVS29_13710</name>
</gene>
<protein>
    <submittedName>
        <fullName evidence="4">Short-chain dehydrogenase</fullName>
    </submittedName>
</protein>
<dbReference type="CDD" id="cd05233">
    <property type="entry name" value="SDR_c"/>
    <property type="match status" value="1"/>
</dbReference>
<comment type="similarity">
    <text evidence="1">Belongs to the short-chain dehydrogenases/reductases (SDR) family.</text>
</comment>